<dbReference type="SUPFAM" id="SSF53850">
    <property type="entry name" value="Periplasmic binding protein-like II"/>
    <property type="match status" value="1"/>
</dbReference>
<sequence length="559" mass="63670">MASREAIGISFVSENRNFSPGRRRFLCGGAAAAAAVVLPRPARAADGPAAGKNQVVIGISQEPTVFNPLLPHIEVDEGIYLNLFSPLWSIDDKARLCPELARVVPTQENGLVSEDGLVWTIPLRENVRWHDGRPFSANDVMFTLALLKYTEFPAFSRQGYEYMERVEQTGPFEIRWHMNKPFAPLHSIVANTFIVPRHKFESVEKWSESHFAEHPVGTGPFQWEQRLSGEKIVMKANPLFYGVRPALDYVTFSYIPDLTVMFTQFQVGAIDYIGMQGIPPNRYHEALQIPGRQIIAIPQAFLEGFIFNTGRPQFQEQAVRNAIYMALDKESVRKYLYQDILESTESYLPRQSPYFNPDLPPHVFDPAQARHILADAGWKKGRDGILQKEGVRLEFTNSTTSGNQLREQTQEVFQENLADIGMRMHIRNMPPAVMWGEYWIMSEFDTALSSVDYMLGADPACGSYFDSRNIPAHHGAGQNIFEYENREVDHLLHMGNMTLDTTKRKEIYDQVQEALRRELPVAPLFQVVSIEGKKTSLSGCRPNINVRSTCWNVHEWQWM</sequence>
<reference evidence="5 6" key="1">
    <citation type="journal article" date="2020" name="Carbohydr. Polym.">
        <title>Characterization and optimization of production of bacterial cellulose from strain CGMCC 17276 based on whole-genome analysis.</title>
        <authorList>
            <person name="Lu T."/>
            <person name="Gao H."/>
            <person name="Liao B."/>
            <person name="Wu J."/>
            <person name="Zhang W."/>
            <person name="Huang J."/>
            <person name="Liu M."/>
            <person name="Huang J."/>
            <person name="Chang Z."/>
            <person name="Jin M."/>
            <person name="Yi Z."/>
            <person name="Jiang D."/>
        </authorList>
    </citation>
    <scope>NUCLEOTIDE SEQUENCE [LARGE SCALE GENOMIC DNA]</scope>
    <source>
        <strain evidence="5 6">CGMCC 17276</strain>
    </source>
</reference>
<evidence type="ECO:0000313" key="6">
    <source>
        <dbReference type="Proteomes" id="UP000464674"/>
    </source>
</evidence>
<name>A0A857FNS6_KOMXY</name>
<gene>
    <name evidence="5" type="ORF">FMA36_06260</name>
</gene>
<dbReference type="InterPro" id="IPR000914">
    <property type="entry name" value="SBP_5_dom"/>
</dbReference>
<evidence type="ECO:0000259" key="4">
    <source>
        <dbReference type="Pfam" id="PF00496"/>
    </source>
</evidence>
<dbReference type="PIRSF" id="PIRSF002741">
    <property type="entry name" value="MppA"/>
    <property type="match status" value="1"/>
</dbReference>
<evidence type="ECO:0000256" key="2">
    <source>
        <dbReference type="ARBA" id="ARBA00005695"/>
    </source>
</evidence>
<dbReference type="GO" id="GO:0015833">
    <property type="term" value="P:peptide transport"/>
    <property type="evidence" value="ECO:0007669"/>
    <property type="project" value="TreeGrafter"/>
</dbReference>
<dbReference type="EMBL" id="CP041348">
    <property type="protein sequence ID" value="QHC35159.1"/>
    <property type="molecule type" value="Genomic_DNA"/>
</dbReference>
<keyword evidence="3" id="KW-0732">Signal</keyword>
<dbReference type="PROSITE" id="PS51318">
    <property type="entry name" value="TAT"/>
    <property type="match status" value="1"/>
</dbReference>
<evidence type="ECO:0000256" key="3">
    <source>
        <dbReference type="ARBA" id="ARBA00022729"/>
    </source>
</evidence>
<dbReference type="GO" id="GO:0043190">
    <property type="term" value="C:ATP-binding cassette (ABC) transporter complex"/>
    <property type="evidence" value="ECO:0007669"/>
    <property type="project" value="InterPro"/>
</dbReference>
<dbReference type="Pfam" id="PF00496">
    <property type="entry name" value="SBP_bac_5"/>
    <property type="match status" value="1"/>
</dbReference>
<accession>A0A857FNS6</accession>
<dbReference type="PANTHER" id="PTHR30290:SF38">
    <property type="entry name" value="D,D-DIPEPTIDE-BINDING PERIPLASMIC PROTEIN DDPA-RELATED"/>
    <property type="match status" value="1"/>
</dbReference>
<dbReference type="Gene3D" id="3.90.76.10">
    <property type="entry name" value="Dipeptide-binding Protein, Domain 1"/>
    <property type="match status" value="1"/>
</dbReference>
<dbReference type="Gene3D" id="3.40.190.10">
    <property type="entry name" value="Periplasmic binding protein-like II"/>
    <property type="match status" value="1"/>
</dbReference>
<dbReference type="InterPro" id="IPR039424">
    <property type="entry name" value="SBP_5"/>
</dbReference>
<dbReference type="GO" id="GO:1904680">
    <property type="term" value="F:peptide transmembrane transporter activity"/>
    <property type="evidence" value="ECO:0007669"/>
    <property type="project" value="TreeGrafter"/>
</dbReference>
<evidence type="ECO:0000313" key="5">
    <source>
        <dbReference type="EMBL" id="QHC35159.1"/>
    </source>
</evidence>
<proteinExistence type="inferred from homology"/>
<protein>
    <submittedName>
        <fullName evidence="5">Peptide ABC transporter substrate-binding protein</fullName>
    </submittedName>
</protein>
<dbReference type="Proteomes" id="UP000464674">
    <property type="component" value="Chromosome"/>
</dbReference>
<comment type="similarity">
    <text evidence="2">Belongs to the bacterial solute-binding protein 5 family.</text>
</comment>
<dbReference type="InterPro" id="IPR006311">
    <property type="entry name" value="TAT_signal"/>
</dbReference>
<evidence type="ECO:0000256" key="1">
    <source>
        <dbReference type="ARBA" id="ARBA00004418"/>
    </source>
</evidence>
<dbReference type="InterPro" id="IPR030678">
    <property type="entry name" value="Peptide/Ni-bd"/>
</dbReference>
<feature type="domain" description="Solute-binding protein family 5" evidence="4">
    <location>
        <begin position="112"/>
        <end position="450"/>
    </location>
</feature>
<dbReference type="CDD" id="cd08513">
    <property type="entry name" value="PBP2_thermophilic_Hb8_like"/>
    <property type="match status" value="1"/>
</dbReference>
<dbReference type="GO" id="GO:0030288">
    <property type="term" value="C:outer membrane-bounded periplasmic space"/>
    <property type="evidence" value="ECO:0007669"/>
    <property type="project" value="UniProtKB-ARBA"/>
</dbReference>
<dbReference type="AlphaFoldDB" id="A0A857FNS6"/>
<dbReference type="Gene3D" id="3.10.105.10">
    <property type="entry name" value="Dipeptide-binding Protein, Domain 3"/>
    <property type="match status" value="1"/>
</dbReference>
<dbReference type="PANTHER" id="PTHR30290">
    <property type="entry name" value="PERIPLASMIC BINDING COMPONENT OF ABC TRANSPORTER"/>
    <property type="match status" value="1"/>
</dbReference>
<comment type="subcellular location">
    <subcellularLocation>
        <location evidence="1">Periplasm</location>
    </subcellularLocation>
</comment>
<organism evidence="5 6">
    <name type="scientific">Komagataeibacter xylinus</name>
    <name type="common">Gluconacetobacter xylinus</name>
    <dbReference type="NCBI Taxonomy" id="28448"/>
    <lineage>
        <taxon>Bacteria</taxon>
        <taxon>Pseudomonadati</taxon>
        <taxon>Pseudomonadota</taxon>
        <taxon>Alphaproteobacteria</taxon>
        <taxon>Acetobacterales</taxon>
        <taxon>Acetobacteraceae</taxon>
        <taxon>Komagataeibacter</taxon>
    </lineage>
</organism>